<dbReference type="PANTHER" id="PTHR43418">
    <property type="entry name" value="MULTIFUNCTIONAL TRYPTOPHAN BIOSYNTHESIS PROTEIN-RELATED"/>
    <property type="match status" value="1"/>
</dbReference>
<dbReference type="OrthoDB" id="9786812at2"/>
<dbReference type="STRING" id="1519643.SAMN06295933_1512"/>
<name>A0A1X7D1W6_9BACT</name>
<dbReference type="Pfam" id="PF00117">
    <property type="entry name" value="GATase"/>
    <property type="match status" value="1"/>
</dbReference>
<dbReference type="InterPro" id="IPR029062">
    <property type="entry name" value="Class_I_gatase-like"/>
</dbReference>
<dbReference type="PANTHER" id="PTHR43418:SF4">
    <property type="entry name" value="MULTIFUNCTIONAL TRYPTOPHAN BIOSYNTHESIS PROTEIN"/>
    <property type="match status" value="1"/>
</dbReference>
<dbReference type="GO" id="GO:0004049">
    <property type="term" value="F:anthranilate synthase activity"/>
    <property type="evidence" value="ECO:0007669"/>
    <property type="project" value="TreeGrafter"/>
</dbReference>
<evidence type="ECO:0000313" key="3">
    <source>
        <dbReference type="EMBL" id="SMF06777.1"/>
    </source>
</evidence>
<dbReference type="GO" id="GO:0016740">
    <property type="term" value="F:transferase activity"/>
    <property type="evidence" value="ECO:0007669"/>
    <property type="project" value="UniProtKB-KW"/>
</dbReference>
<dbReference type="InterPro" id="IPR006221">
    <property type="entry name" value="TrpG/PapA_dom"/>
</dbReference>
<dbReference type="SUPFAM" id="SSF52317">
    <property type="entry name" value="Class I glutamine amidotransferase-like"/>
    <property type="match status" value="1"/>
</dbReference>
<dbReference type="AlphaFoldDB" id="A0A1X7D1W6"/>
<accession>A0A1X7D1W6</accession>
<dbReference type="InterPro" id="IPR050472">
    <property type="entry name" value="Anth_synth/Amidotransfase"/>
</dbReference>
<organism evidence="3 4">
    <name type="scientific">Desulfovibrio gilichinskyi</name>
    <dbReference type="NCBI Taxonomy" id="1519643"/>
    <lineage>
        <taxon>Bacteria</taxon>
        <taxon>Pseudomonadati</taxon>
        <taxon>Thermodesulfobacteriota</taxon>
        <taxon>Desulfovibrionia</taxon>
        <taxon>Desulfovibrionales</taxon>
        <taxon>Desulfovibrionaceae</taxon>
        <taxon>Desulfovibrio</taxon>
    </lineage>
</organism>
<sequence>MKILLIDNNDSFTNNLEHLLVNEINHAEVTVVSYSKILPCTVKADCEHNKKSFNLDEFDLIVISPGPGKPQDYPGYDFVIDSGKPILGICLGMQIINEHFGGQTSRLTGCFHGRAEDIDFNGLNIAVARYHSLYCNVVGQGVEVVAANSCGVPMAIIHNKRPLLAYQFHPESFLTKQAGVFIGYALNFFGIN</sequence>
<dbReference type="Proteomes" id="UP000192906">
    <property type="component" value="Unassembled WGS sequence"/>
</dbReference>
<dbReference type="PRINTS" id="PR00096">
    <property type="entry name" value="GATASE"/>
</dbReference>
<dbReference type="EMBL" id="FWZU01000002">
    <property type="protein sequence ID" value="SMF06777.1"/>
    <property type="molecule type" value="Genomic_DNA"/>
</dbReference>
<evidence type="ECO:0000259" key="2">
    <source>
        <dbReference type="Pfam" id="PF00117"/>
    </source>
</evidence>
<protein>
    <submittedName>
        <fullName evidence="3">Aminodeoxychorismate synthase, glutamine amidotransferase subunit</fullName>
    </submittedName>
</protein>
<dbReference type="Gene3D" id="3.40.50.880">
    <property type="match status" value="1"/>
</dbReference>
<reference evidence="4" key="1">
    <citation type="submission" date="2017-04" db="EMBL/GenBank/DDBJ databases">
        <authorList>
            <person name="Varghese N."/>
            <person name="Submissions S."/>
        </authorList>
    </citation>
    <scope>NUCLEOTIDE SEQUENCE [LARGE SCALE GENOMIC DNA]</scope>
    <source>
        <strain evidence="4">K3S</strain>
    </source>
</reference>
<proteinExistence type="predicted"/>
<dbReference type="InterPro" id="IPR017926">
    <property type="entry name" value="GATASE"/>
</dbReference>
<dbReference type="CDD" id="cd01743">
    <property type="entry name" value="GATase1_Anthranilate_Synthase"/>
    <property type="match status" value="1"/>
</dbReference>
<feature type="domain" description="Glutamine amidotransferase" evidence="2">
    <location>
        <begin position="4"/>
        <end position="177"/>
    </location>
</feature>
<dbReference type="GO" id="GO:0005829">
    <property type="term" value="C:cytosol"/>
    <property type="evidence" value="ECO:0007669"/>
    <property type="project" value="TreeGrafter"/>
</dbReference>
<evidence type="ECO:0000256" key="1">
    <source>
        <dbReference type="ARBA" id="ARBA00022962"/>
    </source>
</evidence>
<dbReference type="PRINTS" id="PR00097">
    <property type="entry name" value="ANTSNTHASEII"/>
</dbReference>
<keyword evidence="3" id="KW-0808">Transferase</keyword>
<dbReference type="GO" id="GO:0000162">
    <property type="term" value="P:L-tryptophan biosynthetic process"/>
    <property type="evidence" value="ECO:0007669"/>
    <property type="project" value="TreeGrafter"/>
</dbReference>
<dbReference type="PROSITE" id="PS51273">
    <property type="entry name" value="GATASE_TYPE_1"/>
    <property type="match status" value="1"/>
</dbReference>
<dbReference type="RefSeq" id="WP_085100628.1">
    <property type="nucleotide sequence ID" value="NZ_FWZU01000002.1"/>
</dbReference>
<keyword evidence="4" id="KW-1185">Reference proteome</keyword>
<gene>
    <name evidence="3" type="ORF">SAMN06295933_1512</name>
</gene>
<evidence type="ECO:0000313" key="4">
    <source>
        <dbReference type="Proteomes" id="UP000192906"/>
    </source>
</evidence>
<keyword evidence="1 3" id="KW-0315">Glutamine amidotransferase</keyword>